<organism evidence="1 2">
    <name type="scientific">Linderina macrospora</name>
    <dbReference type="NCBI Taxonomy" id="4868"/>
    <lineage>
        <taxon>Eukaryota</taxon>
        <taxon>Fungi</taxon>
        <taxon>Fungi incertae sedis</taxon>
        <taxon>Zoopagomycota</taxon>
        <taxon>Kickxellomycotina</taxon>
        <taxon>Kickxellomycetes</taxon>
        <taxon>Kickxellales</taxon>
        <taxon>Kickxellaceae</taxon>
        <taxon>Linderina</taxon>
    </lineage>
</organism>
<name>A0ACC1J016_9FUNG</name>
<dbReference type="EC" id="3.4.19.12" evidence="1"/>
<comment type="caution">
    <text evidence="1">The sequence shown here is derived from an EMBL/GenBank/DDBJ whole genome shotgun (WGS) entry which is preliminary data.</text>
</comment>
<feature type="non-terminal residue" evidence="1">
    <location>
        <position position="178"/>
    </location>
</feature>
<protein>
    <submittedName>
        <fullName evidence="1">Ubiquitin C-terminal hydrolase Ubp14</fullName>
        <ecNumber evidence="1">3.4.19.12</ecNumber>
    </submittedName>
</protein>
<proteinExistence type="predicted"/>
<gene>
    <name evidence="1" type="primary">ubp14_1</name>
    <name evidence="1" type="ORF">FBU59_006398</name>
</gene>
<evidence type="ECO:0000313" key="2">
    <source>
        <dbReference type="Proteomes" id="UP001150603"/>
    </source>
</evidence>
<dbReference type="EMBL" id="JANBPW010005563">
    <property type="protein sequence ID" value="KAJ1932356.1"/>
    <property type="molecule type" value="Genomic_DNA"/>
</dbReference>
<accession>A0ACC1J016</accession>
<reference evidence="1" key="1">
    <citation type="submission" date="2022-07" db="EMBL/GenBank/DDBJ databases">
        <title>Phylogenomic reconstructions and comparative analyses of Kickxellomycotina fungi.</title>
        <authorList>
            <person name="Reynolds N.K."/>
            <person name="Stajich J.E."/>
            <person name="Barry K."/>
            <person name="Grigoriev I.V."/>
            <person name="Crous P."/>
            <person name="Smith M.E."/>
        </authorList>
    </citation>
    <scope>NUCLEOTIDE SEQUENCE</scope>
    <source>
        <strain evidence="1">NRRL 5244</strain>
    </source>
</reference>
<dbReference type="Proteomes" id="UP001150603">
    <property type="component" value="Unassembled WGS sequence"/>
</dbReference>
<keyword evidence="2" id="KW-1185">Reference proteome</keyword>
<evidence type="ECO:0000313" key="1">
    <source>
        <dbReference type="EMBL" id="KAJ1932356.1"/>
    </source>
</evidence>
<keyword evidence="1" id="KW-0378">Hydrolase</keyword>
<sequence length="178" mass="19083">MPACEHALTARVSPPSSSTAVYKEECTQCFDNYDMEAGIDVCLTCFNGGCTNERRQHAQQHALKTGHHLAVTIKRTKKPAPAPSTGSASEDGQRPAKLTKLEIKEDSDDQYEATSSVRCWACGGRHVDTQATAGLAATVLAVVHAAEARQAGEIKAWAEEVTGCEHFEGIEQQAHGGF</sequence>